<keyword evidence="8 10" id="KW-0472">Membrane</keyword>
<feature type="domain" description="ABC transporter" evidence="11">
    <location>
        <begin position="353"/>
        <end position="586"/>
    </location>
</feature>
<accession>A0A243QCR1</accession>
<evidence type="ECO:0000259" key="11">
    <source>
        <dbReference type="PROSITE" id="PS50893"/>
    </source>
</evidence>
<evidence type="ECO:0000256" key="4">
    <source>
        <dbReference type="ARBA" id="ARBA00022692"/>
    </source>
</evidence>
<dbReference type="GO" id="GO:0016887">
    <property type="term" value="F:ATP hydrolysis activity"/>
    <property type="evidence" value="ECO:0007669"/>
    <property type="project" value="InterPro"/>
</dbReference>
<dbReference type="InterPro" id="IPR036640">
    <property type="entry name" value="ABC1_TM_sf"/>
</dbReference>
<organism evidence="13 14">
    <name type="scientific">Gordonia lacunae</name>
    <dbReference type="NCBI Taxonomy" id="417102"/>
    <lineage>
        <taxon>Bacteria</taxon>
        <taxon>Bacillati</taxon>
        <taxon>Actinomycetota</taxon>
        <taxon>Actinomycetes</taxon>
        <taxon>Mycobacteriales</taxon>
        <taxon>Gordoniaceae</taxon>
        <taxon>Gordonia</taxon>
    </lineage>
</organism>
<dbReference type="PANTHER" id="PTHR43394">
    <property type="entry name" value="ATP-DEPENDENT PERMEASE MDL1, MITOCHONDRIAL"/>
    <property type="match status" value="1"/>
</dbReference>
<dbReference type="InterPro" id="IPR003593">
    <property type="entry name" value="AAA+_ATPase"/>
</dbReference>
<evidence type="ECO:0000256" key="3">
    <source>
        <dbReference type="ARBA" id="ARBA00022475"/>
    </source>
</evidence>
<dbReference type="SUPFAM" id="SSF52540">
    <property type="entry name" value="P-loop containing nucleoside triphosphate hydrolases"/>
    <property type="match status" value="1"/>
</dbReference>
<evidence type="ECO:0000313" key="13">
    <source>
        <dbReference type="EMBL" id="OUC79412.1"/>
    </source>
</evidence>
<dbReference type="Proteomes" id="UP000194632">
    <property type="component" value="Unassembled WGS sequence"/>
</dbReference>
<evidence type="ECO:0000256" key="6">
    <source>
        <dbReference type="ARBA" id="ARBA00022840"/>
    </source>
</evidence>
<dbReference type="SMART" id="SM00382">
    <property type="entry name" value="AAA"/>
    <property type="match status" value="1"/>
</dbReference>
<dbReference type="AlphaFoldDB" id="A0A243QCR1"/>
<feature type="domain" description="ABC transmembrane type-1" evidence="12">
    <location>
        <begin position="37"/>
        <end position="316"/>
    </location>
</feature>
<reference evidence="13 14" key="1">
    <citation type="submission" date="2017-05" db="EMBL/GenBank/DDBJ databases">
        <title>Biotechnological potential of actinobacteria isolated from South African environments.</title>
        <authorList>
            <person name="Le Roes-Hill M."/>
            <person name="Prins A."/>
            <person name="Durrell K.A."/>
        </authorList>
    </citation>
    <scope>NUCLEOTIDE SEQUENCE [LARGE SCALE GENOMIC DNA]</scope>
    <source>
        <strain evidence="13">BS2</strain>
    </source>
</reference>
<evidence type="ECO:0000256" key="5">
    <source>
        <dbReference type="ARBA" id="ARBA00022741"/>
    </source>
</evidence>
<keyword evidence="2" id="KW-0813">Transport</keyword>
<comment type="similarity">
    <text evidence="9">Belongs to the ABC transporter superfamily. Lipid exporter (TC 3.A.1.106) family.</text>
</comment>
<dbReference type="InterPro" id="IPR017871">
    <property type="entry name" value="ABC_transporter-like_CS"/>
</dbReference>
<comment type="subcellular location">
    <subcellularLocation>
        <location evidence="1">Cell membrane</location>
        <topology evidence="1">Multi-pass membrane protein</topology>
    </subcellularLocation>
</comment>
<dbReference type="FunFam" id="3.40.50.300:FF:000299">
    <property type="entry name" value="ABC transporter ATP-binding protein/permease"/>
    <property type="match status" value="1"/>
</dbReference>
<dbReference type="CDD" id="cd18551">
    <property type="entry name" value="ABC_6TM_LmrA_like"/>
    <property type="match status" value="1"/>
</dbReference>
<evidence type="ECO:0000256" key="8">
    <source>
        <dbReference type="ARBA" id="ARBA00023136"/>
    </source>
</evidence>
<feature type="transmembrane region" description="Helical" evidence="10">
    <location>
        <begin position="76"/>
        <end position="98"/>
    </location>
</feature>
<evidence type="ECO:0000256" key="7">
    <source>
        <dbReference type="ARBA" id="ARBA00022989"/>
    </source>
</evidence>
<evidence type="ECO:0000256" key="2">
    <source>
        <dbReference type="ARBA" id="ARBA00022448"/>
    </source>
</evidence>
<keyword evidence="3" id="KW-1003">Cell membrane</keyword>
<name>A0A243QCR1_9ACTN</name>
<keyword evidence="14" id="KW-1185">Reference proteome</keyword>
<evidence type="ECO:0000256" key="1">
    <source>
        <dbReference type="ARBA" id="ARBA00004651"/>
    </source>
</evidence>
<dbReference type="PROSITE" id="PS50929">
    <property type="entry name" value="ABC_TM1F"/>
    <property type="match status" value="1"/>
</dbReference>
<dbReference type="STRING" id="417102.CA982_08115"/>
<keyword evidence="5" id="KW-0547">Nucleotide-binding</keyword>
<keyword evidence="7 10" id="KW-1133">Transmembrane helix</keyword>
<dbReference type="InterPro" id="IPR011527">
    <property type="entry name" value="ABC1_TM_dom"/>
</dbReference>
<proteinExistence type="inferred from homology"/>
<dbReference type="PROSITE" id="PS50893">
    <property type="entry name" value="ABC_TRANSPORTER_2"/>
    <property type="match status" value="1"/>
</dbReference>
<protein>
    <submittedName>
        <fullName evidence="13">ABC transporter permease</fullName>
    </submittedName>
</protein>
<dbReference type="PANTHER" id="PTHR43394:SF1">
    <property type="entry name" value="ATP-BINDING CASSETTE SUB-FAMILY B MEMBER 10, MITOCHONDRIAL"/>
    <property type="match status" value="1"/>
</dbReference>
<dbReference type="Pfam" id="PF00664">
    <property type="entry name" value="ABC_membrane"/>
    <property type="match status" value="1"/>
</dbReference>
<dbReference type="InterPro" id="IPR039421">
    <property type="entry name" value="Type_1_exporter"/>
</dbReference>
<evidence type="ECO:0000259" key="12">
    <source>
        <dbReference type="PROSITE" id="PS50929"/>
    </source>
</evidence>
<gene>
    <name evidence="13" type="ORF">CA982_08115</name>
</gene>
<dbReference type="InterPro" id="IPR027417">
    <property type="entry name" value="P-loop_NTPase"/>
</dbReference>
<keyword evidence="6" id="KW-0067">ATP-binding</keyword>
<dbReference type="PROSITE" id="PS00211">
    <property type="entry name" value="ABC_TRANSPORTER_1"/>
    <property type="match status" value="1"/>
</dbReference>
<dbReference type="GO" id="GO:0015421">
    <property type="term" value="F:ABC-type oligopeptide transporter activity"/>
    <property type="evidence" value="ECO:0007669"/>
    <property type="project" value="TreeGrafter"/>
</dbReference>
<feature type="transmembrane region" description="Helical" evidence="10">
    <location>
        <begin position="255"/>
        <end position="278"/>
    </location>
</feature>
<dbReference type="RefSeq" id="WP_086534826.1">
    <property type="nucleotide sequence ID" value="NZ_NGFO01000007.1"/>
</dbReference>
<keyword evidence="4 10" id="KW-0812">Transmembrane</keyword>
<dbReference type="GO" id="GO:0005524">
    <property type="term" value="F:ATP binding"/>
    <property type="evidence" value="ECO:0007669"/>
    <property type="project" value="UniProtKB-KW"/>
</dbReference>
<dbReference type="OrthoDB" id="9806127at2"/>
<feature type="transmembrane region" description="Helical" evidence="10">
    <location>
        <begin position="149"/>
        <end position="169"/>
    </location>
</feature>
<dbReference type="SUPFAM" id="SSF90123">
    <property type="entry name" value="ABC transporter transmembrane region"/>
    <property type="match status" value="1"/>
</dbReference>
<dbReference type="EMBL" id="NGFO01000007">
    <property type="protein sequence ID" value="OUC79412.1"/>
    <property type="molecule type" value="Genomic_DNA"/>
</dbReference>
<dbReference type="InterPro" id="IPR003439">
    <property type="entry name" value="ABC_transporter-like_ATP-bd"/>
</dbReference>
<dbReference type="GO" id="GO:0005886">
    <property type="term" value="C:plasma membrane"/>
    <property type="evidence" value="ECO:0007669"/>
    <property type="project" value="UniProtKB-SubCell"/>
</dbReference>
<comment type="caution">
    <text evidence="13">The sequence shown here is derived from an EMBL/GenBank/DDBJ whole genome shotgun (WGS) entry which is preliminary data.</text>
</comment>
<dbReference type="Gene3D" id="1.20.1560.10">
    <property type="entry name" value="ABC transporter type 1, transmembrane domain"/>
    <property type="match status" value="1"/>
</dbReference>
<evidence type="ECO:0000313" key="14">
    <source>
        <dbReference type="Proteomes" id="UP000194632"/>
    </source>
</evidence>
<sequence>MTTSVSTADPGQTPDMPMRAKLAILWGYMRPYRGLLALGVLLGLLGTAAELATPLVTKWVLDGLAVSESLAAPITVLAVLLVAGSVIGLIQTIMLGTLAERIILATRTGLIGHLLRVEVPELARRPSGEMVARVTSDTLLIREATTSSIVNGVNGFVGMAGALVLMAVLDLQLFATTMVVIIMVGVAAAVLMPGLAKAQQDAQAEIGFLGGRLEGILRSIRTVKASRAEARESDRIGEFAHRSASKGIRAVRIEAWAWTITGAGINLAVMVVLAFGAWRVADGSMTVSTLIAFLLYGFQLMMPVSLLTMSVTALQSGLAAAARISEISDLRTESDDTVTQSVPARVDRAAAALELRDVVYRYAPDAPAALDGIDLTIPRRGHTAIVGPSGAGKTTIFSLFLKFLRPDRGEIVLDGRPLDQWTLHDLRARIAYVEQDTPLVPGTVRDNLVYAAPQASDDEVWRALAAVRMDDRVRSMPGGLLGDVTTSTLSGGERQRIALARALVVDPELLLLDEVTAQLDGLTEASVAEGIRRQATRGAVVTIAHRLSTIMDADQIVVLEAGRVRAVGDHRSLLATDELYRELVAAMRIDTDLDSADRG</sequence>
<dbReference type="Pfam" id="PF00005">
    <property type="entry name" value="ABC_tran"/>
    <property type="match status" value="1"/>
</dbReference>
<dbReference type="Gene3D" id="3.40.50.300">
    <property type="entry name" value="P-loop containing nucleotide triphosphate hydrolases"/>
    <property type="match status" value="1"/>
</dbReference>
<feature type="transmembrane region" description="Helical" evidence="10">
    <location>
        <begin position="290"/>
        <end position="314"/>
    </location>
</feature>
<feature type="transmembrane region" description="Helical" evidence="10">
    <location>
        <begin position="175"/>
        <end position="196"/>
    </location>
</feature>
<evidence type="ECO:0000256" key="10">
    <source>
        <dbReference type="SAM" id="Phobius"/>
    </source>
</evidence>
<evidence type="ECO:0000256" key="9">
    <source>
        <dbReference type="ARBA" id="ARBA00061644"/>
    </source>
</evidence>